<accession>A0ABX5DM25</accession>
<dbReference type="RefSeq" id="WP_106102679.1">
    <property type="nucleotide sequence ID" value="NZ_PVRR01000012.1"/>
</dbReference>
<dbReference type="EMBL" id="PVRR01000012">
    <property type="protein sequence ID" value="PRT36935.1"/>
    <property type="molecule type" value="Genomic_DNA"/>
</dbReference>
<name>A0ABX5DM25_9BACI</name>
<gene>
    <name evidence="1" type="ORF">C6357_27565</name>
</gene>
<evidence type="ECO:0000313" key="1">
    <source>
        <dbReference type="EMBL" id="PRT36935.1"/>
    </source>
</evidence>
<proteinExistence type="predicted"/>
<keyword evidence="2" id="KW-1185">Reference proteome</keyword>
<evidence type="ECO:0000313" key="2">
    <source>
        <dbReference type="Proteomes" id="UP000239236"/>
    </source>
</evidence>
<sequence length="695" mass="79465">MNERELTSKNKIEQAKNLEALHPTDTRELLSRAVSVVSGLYIRNANEILEEIRLDVDGRYPQNVVSGTITWNSVASVHWVADLRNIGLNVWTGIIKRKFGETNVFPYTNVKIQVNSSTFPNQQTVEVIFSVGGESEEVRTFQFKSPYFHSVEFEFDAEEGTTPVTTVQTYAHPNHPDNIPNETLSIAEVFKRTGFDVKLSQGNNVIPQSGAGADKKWSSNEMHDAMQAYWSHFANRPQWSLWTFFAASESEEGHSLGGIMFDDIGPNHRQGTAIFNNSFIADPPANDTNPVAWTQRMRFWCACHEMGHTFNLAHSWQKKLGVPWIPLTSDSQSESFMNYPFRVAGGQNKYFQDFEYRFSDQELLFMRHAPEKFVQMGNANWFDDHGFEQDETLNDSIFKLELRANRKTPFFQFLEPCVLDMKLTNVSKEPQIVKDRVLSDLHHVNVIIKKVGQQGRRLMPYATYCWNAKNKVIMPEESIYESLFASVGKNGWLIGDPGDYEIQISLKLNNTKVISNILKLRVAPPHGYEQEILAQDFFSEDVGRILTFDGSRYLEKGNNTLREVTERLNEHPVAIHAHIALAKPLAFNYKLLDFEQEETTKVNMISSQPEDANHHFAAALTQDNQKAATTLGPIDYNDYMRTYSKFLAKEGREKDAVETQDILYQVLAERNVPNKVLQAVKNKRDFYQGNINTKS</sequence>
<organism evidence="1 2">
    <name type="scientific">Bacillus wiedmannii</name>
    <dbReference type="NCBI Taxonomy" id="1890302"/>
    <lineage>
        <taxon>Bacteria</taxon>
        <taxon>Bacillati</taxon>
        <taxon>Bacillota</taxon>
        <taxon>Bacilli</taxon>
        <taxon>Bacillales</taxon>
        <taxon>Bacillaceae</taxon>
        <taxon>Bacillus</taxon>
        <taxon>Bacillus cereus group</taxon>
    </lineage>
</organism>
<dbReference type="SUPFAM" id="SSF55486">
    <property type="entry name" value="Metalloproteases ('zincins'), catalytic domain"/>
    <property type="match status" value="1"/>
</dbReference>
<reference evidence="1 2" key="1">
    <citation type="submission" date="2018-03" db="EMBL/GenBank/DDBJ databases">
        <title>Genotypic and phenotypic analysis of antagonistic Bacillus spp. isolated from rhizosphere soil of plants in Tibet.</title>
        <authorList>
            <person name="Borriss R."/>
            <person name="Lasch P."/>
            <person name="Wu L."/>
            <person name="Wu H."/>
            <person name="Gao X."/>
        </authorList>
    </citation>
    <scope>NUCLEOTIDE SEQUENCE [LARGE SCALE GENOMIC DNA]</scope>
    <source>
        <strain evidence="1 2">NMSW16</strain>
    </source>
</reference>
<protein>
    <recommendedName>
        <fullName evidence="3">Peptidase M60 domain-containing protein</fullName>
    </recommendedName>
</protein>
<evidence type="ECO:0008006" key="3">
    <source>
        <dbReference type="Google" id="ProtNLM"/>
    </source>
</evidence>
<comment type="caution">
    <text evidence="1">The sequence shown here is derived from an EMBL/GenBank/DDBJ whole genome shotgun (WGS) entry which is preliminary data.</text>
</comment>
<dbReference type="Proteomes" id="UP000239236">
    <property type="component" value="Unassembled WGS sequence"/>
</dbReference>